<dbReference type="GO" id="GO:0000981">
    <property type="term" value="F:DNA-binding transcription factor activity, RNA polymerase II-specific"/>
    <property type="evidence" value="ECO:0007669"/>
    <property type="project" value="TreeGrafter"/>
</dbReference>
<keyword evidence="4 6" id="KW-0238">DNA-binding</keyword>
<evidence type="ECO:0000313" key="10">
    <source>
        <dbReference type="Proteomes" id="UP001186944"/>
    </source>
</evidence>
<evidence type="ECO:0000313" key="9">
    <source>
        <dbReference type="EMBL" id="KAK3100033.1"/>
    </source>
</evidence>
<evidence type="ECO:0000256" key="1">
    <source>
        <dbReference type="ARBA" id="ARBA00004123"/>
    </source>
</evidence>
<dbReference type="InterPro" id="IPR036390">
    <property type="entry name" value="WH_DNA-bd_sf"/>
</dbReference>
<comment type="caution">
    <text evidence="9">The sequence shown here is derived from an EMBL/GenBank/DDBJ whole genome shotgun (WGS) entry which is preliminary data.</text>
</comment>
<dbReference type="SMART" id="SM00413">
    <property type="entry name" value="ETS"/>
    <property type="match status" value="1"/>
</dbReference>
<reference evidence="9" key="1">
    <citation type="submission" date="2019-08" db="EMBL/GenBank/DDBJ databases">
        <title>The improved chromosome-level genome for the pearl oyster Pinctada fucata martensii using PacBio sequencing and Hi-C.</title>
        <authorList>
            <person name="Zheng Z."/>
        </authorList>
    </citation>
    <scope>NUCLEOTIDE SEQUENCE</scope>
    <source>
        <strain evidence="9">ZZ-2019</strain>
        <tissue evidence="9">Adductor muscle</tissue>
    </source>
</reference>
<dbReference type="SUPFAM" id="SSF46785">
    <property type="entry name" value="Winged helix' DNA-binding domain"/>
    <property type="match status" value="1"/>
</dbReference>
<keyword evidence="10" id="KW-1185">Reference proteome</keyword>
<accession>A0AA88YIF8</accession>
<feature type="region of interest" description="Disordered" evidence="7">
    <location>
        <begin position="44"/>
        <end position="69"/>
    </location>
</feature>
<evidence type="ECO:0000256" key="4">
    <source>
        <dbReference type="ARBA" id="ARBA00023125"/>
    </source>
</evidence>
<evidence type="ECO:0000256" key="6">
    <source>
        <dbReference type="RuleBase" id="RU004019"/>
    </source>
</evidence>
<dbReference type="Pfam" id="PF00178">
    <property type="entry name" value="Ets"/>
    <property type="match status" value="1"/>
</dbReference>
<sequence length="370" mass="41226">MAFSMRFNPPFHRPEKLLMPPHTYMDLDTMPILDLSLKKPRLESYNSCESNEEKVAPTSPRTPDGKSEKCGTYKKNLMKRYLDACEQKSSSNDHEAAETLLTMESPGASSENKTFLHGLLPGSLPNCHGSLPPSPDSGYSGFSETEDDKLRLHTSLGLTLGGTVPVTSPGPVHSAFGHPFSQIPIPPPAHQPLPAHITTPTHVAVRPESSIFSPSSPVLTSPGLHLSDYEGPCHIPSASSPTLSHIRVKSKKGQKPKNPLDCPINQPKRKRDSSTTYLWEFLLQLLQNRDTCPRYIKWTNRERGIFKLVDSKAVSKLWGIHKNKPDMNYETMGRALRYYYARGILNKVDGQRLVYQFAEVPKAIVEIDCS</sequence>
<dbReference type="Gene3D" id="1.10.10.10">
    <property type="entry name" value="Winged helix-like DNA-binding domain superfamily/Winged helix DNA-binding domain"/>
    <property type="match status" value="1"/>
</dbReference>
<dbReference type="GO" id="GO:0005634">
    <property type="term" value="C:nucleus"/>
    <property type="evidence" value="ECO:0007669"/>
    <property type="project" value="UniProtKB-SubCell"/>
</dbReference>
<organism evidence="9 10">
    <name type="scientific">Pinctada imbricata</name>
    <name type="common">Atlantic pearl-oyster</name>
    <name type="synonym">Pinctada martensii</name>
    <dbReference type="NCBI Taxonomy" id="66713"/>
    <lineage>
        <taxon>Eukaryota</taxon>
        <taxon>Metazoa</taxon>
        <taxon>Spiralia</taxon>
        <taxon>Lophotrochozoa</taxon>
        <taxon>Mollusca</taxon>
        <taxon>Bivalvia</taxon>
        <taxon>Autobranchia</taxon>
        <taxon>Pteriomorphia</taxon>
        <taxon>Pterioida</taxon>
        <taxon>Pterioidea</taxon>
        <taxon>Pteriidae</taxon>
        <taxon>Pinctada</taxon>
    </lineage>
</organism>
<dbReference type="PRINTS" id="PR00454">
    <property type="entry name" value="ETSDOMAIN"/>
</dbReference>
<dbReference type="GO" id="GO:0030154">
    <property type="term" value="P:cell differentiation"/>
    <property type="evidence" value="ECO:0007669"/>
    <property type="project" value="TreeGrafter"/>
</dbReference>
<dbReference type="InterPro" id="IPR000418">
    <property type="entry name" value="Ets_dom"/>
</dbReference>
<dbReference type="InterPro" id="IPR036388">
    <property type="entry name" value="WH-like_DNA-bd_sf"/>
</dbReference>
<comment type="subcellular location">
    <subcellularLocation>
        <location evidence="1 6">Nucleus</location>
    </subcellularLocation>
</comment>
<dbReference type="EMBL" id="VSWD01000006">
    <property type="protein sequence ID" value="KAK3100033.1"/>
    <property type="molecule type" value="Genomic_DNA"/>
</dbReference>
<dbReference type="InterPro" id="IPR046328">
    <property type="entry name" value="ETS_fam"/>
</dbReference>
<dbReference type="GO" id="GO:0043565">
    <property type="term" value="F:sequence-specific DNA binding"/>
    <property type="evidence" value="ECO:0007669"/>
    <property type="project" value="InterPro"/>
</dbReference>
<gene>
    <name evidence="9" type="ORF">FSP39_013734</name>
</gene>
<feature type="region of interest" description="Disordered" evidence="7">
    <location>
        <begin position="249"/>
        <end position="270"/>
    </location>
</feature>
<evidence type="ECO:0000256" key="2">
    <source>
        <dbReference type="ARBA" id="ARBA00005562"/>
    </source>
</evidence>
<keyword evidence="5 6" id="KW-0539">Nucleus</keyword>
<dbReference type="FunFam" id="1.10.10.10:FF:000411">
    <property type="entry name" value="Ecdysone-induced protein 74EF isoform A"/>
    <property type="match status" value="1"/>
</dbReference>
<dbReference type="GO" id="GO:0040034">
    <property type="term" value="P:regulation of development, heterochronic"/>
    <property type="evidence" value="ECO:0007669"/>
    <property type="project" value="UniProtKB-ARBA"/>
</dbReference>
<dbReference type="AlphaFoldDB" id="A0AA88YIF8"/>
<dbReference type="PROSITE" id="PS50061">
    <property type="entry name" value="ETS_DOMAIN_3"/>
    <property type="match status" value="1"/>
</dbReference>
<proteinExistence type="inferred from homology"/>
<evidence type="ECO:0000259" key="8">
    <source>
        <dbReference type="PROSITE" id="PS50061"/>
    </source>
</evidence>
<dbReference type="PROSITE" id="PS00345">
    <property type="entry name" value="ETS_DOMAIN_1"/>
    <property type="match status" value="1"/>
</dbReference>
<evidence type="ECO:0000256" key="5">
    <source>
        <dbReference type="ARBA" id="ARBA00023242"/>
    </source>
</evidence>
<evidence type="ECO:0000256" key="7">
    <source>
        <dbReference type="SAM" id="MobiDB-lite"/>
    </source>
</evidence>
<dbReference type="PANTHER" id="PTHR11849:SF191">
    <property type="entry name" value="ECDYSONE-INDUCED PROTEIN 74EF ISOFORM B"/>
    <property type="match status" value="1"/>
</dbReference>
<dbReference type="PROSITE" id="PS00346">
    <property type="entry name" value="ETS_DOMAIN_2"/>
    <property type="match status" value="1"/>
</dbReference>
<dbReference type="Proteomes" id="UP001186944">
    <property type="component" value="Unassembled WGS sequence"/>
</dbReference>
<dbReference type="PANTHER" id="PTHR11849">
    <property type="entry name" value="ETS"/>
    <property type="match status" value="1"/>
</dbReference>
<keyword evidence="3" id="KW-0217">Developmental protein</keyword>
<protein>
    <recommendedName>
        <fullName evidence="8">ETS domain-containing protein</fullName>
    </recommendedName>
</protein>
<feature type="domain" description="ETS" evidence="8">
    <location>
        <begin position="276"/>
        <end position="358"/>
    </location>
</feature>
<name>A0AA88YIF8_PINIB</name>
<comment type="similarity">
    <text evidence="2 6">Belongs to the ETS family.</text>
</comment>
<evidence type="ECO:0000256" key="3">
    <source>
        <dbReference type="ARBA" id="ARBA00022473"/>
    </source>
</evidence>